<comment type="subcellular location">
    <subcellularLocation>
        <location evidence="1">Secreted</location>
    </subcellularLocation>
</comment>
<evidence type="ECO:0000256" key="7">
    <source>
        <dbReference type="ARBA" id="ARBA00023316"/>
    </source>
</evidence>
<dbReference type="AlphaFoldDB" id="A0A9Q8PHT1"/>
<keyword evidence="12" id="KW-1185">Reference proteome</keyword>
<keyword evidence="7" id="KW-0961">Cell wall biogenesis/degradation</keyword>
<dbReference type="GO" id="GO:0009251">
    <property type="term" value="P:glucan catabolic process"/>
    <property type="evidence" value="ECO:0007669"/>
    <property type="project" value="TreeGrafter"/>
</dbReference>
<dbReference type="OrthoDB" id="1887033at2759"/>
<evidence type="ECO:0000313" key="11">
    <source>
        <dbReference type="EMBL" id="UJO22723.1"/>
    </source>
</evidence>
<name>A0A9Q8PHT1_PASFU</name>
<evidence type="ECO:0000256" key="2">
    <source>
        <dbReference type="ARBA" id="ARBA00005641"/>
    </source>
</evidence>
<organism evidence="11 12">
    <name type="scientific">Passalora fulva</name>
    <name type="common">Tomato leaf mold</name>
    <name type="synonym">Cladosporium fulvum</name>
    <dbReference type="NCBI Taxonomy" id="5499"/>
    <lineage>
        <taxon>Eukaryota</taxon>
        <taxon>Fungi</taxon>
        <taxon>Dikarya</taxon>
        <taxon>Ascomycota</taxon>
        <taxon>Pezizomycotina</taxon>
        <taxon>Dothideomycetes</taxon>
        <taxon>Dothideomycetidae</taxon>
        <taxon>Mycosphaerellales</taxon>
        <taxon>Mycosphaerellaceae</taxon>
        <taxon>Fulvia</taxon>
    </lineage>
</organism>
<dbReference type="SUPFAM" id="SSF51445">
    <property type="entry name" value="(Trans)glycosidases"/>
    <property type="match status" value="1"/>
</dbReference>
<keyword evidence="6" id="KW-0326">Glycosidase</keyword>
<evidence type="ECO:0000256" key="9">
    <source>
        <dbReference type="ARBA" id="ARBA00038929"/>
    </source>
</evidence>
<dbReference type="PANTHER" id="PTHR31297:SF1">
    <property type="entry name" value="GLUCAN 1,3-BETA-GLUCOSIDASE I_II-RELATED"/>
    <property type="match status" value="1"/>
</dbReference>
<protein>
    <recommendedName>
        <fullName evidence="9">glucan 1,3-beta-glucosidase</fullName>
        <ecNumber evidence="9">3.2.1.58</ecNumber>
    </recommendedName>
</protein>
<gene>
    <name evidence="11" type="ORF">CLAFUR5_12138</name>
</gene>
<proteinExistence type="inferred from homology"/>
<feature type="chain" id="PRO_5040346496" description="glucan 1,3-beta-glucosidase" evidence="10">
    <location>
        <begin position="20"/>
        <end position="301"/>
    </location>
</feature>
<evidence type="ECO:0000256" key="8">
    <source>
        <dbReference type="ARBA" id="ARBA00036824"/>
    </source>
</evidence>
<dbReference type="GO" id="GO:0071555">
    <property type="term" value="P:cell wall organization"/>
    <property type="evidence" value="ECO:0007669"/>
    <property type="project" value="UniProtKB-KW"/>
</dbReference>
<evidence type="ECO:0000256" key="4">
    <source>
        <dbReference type="ARBA" id="ARBA00022729"/>
    </source>
</evidence>
<accession>A0A9Q8PHT1</accession>
<evidence type="ECO:0000256" key="10">
    <source>
        <dbReference type="SAM" id="SignalP"/>
    </source>
</evidence>
<dbReference type="InterPro" id="IPR050386">
    <property type="entry name" value="Glycosyl_hydrolase_5"/>
</dbReference>
<evidence type="ECO:0000256" key="5">
    <source>
        <dbReference type="ARBA" id="ARBA00022801"/>
    </source>
</evidence>
<dbReference type="GO" id="GO:0009986">
    <property type="term" value="C:cell surface"/>
    <property type="evidence" value="ECO:0007669"/>
    <property type="project" value="TreeGrafter"/>
</dbReference>
<sequence>MLSLLALLIFTATLHHTVARTFDWKTSKANGVNLGGWLVQESTIDNTWWTASCGNATDEWTCCASLGPRCGTVLAQRYEAWITPSDIDELASANITPLRIPTTLTDVYSGDQASYLQNIASYAINAYDMHIIIDIHTLPGGVNGQPFGERQGAYGWFSNATALGYSYRAVSAAIEFTKMSGFASQFTLEPLYEPIDNRDTSKSDTTLALSDTGAAWVTEYIKGVLALVQAAGADIPVMISDGFKGEAYFSPLFPSTANIVFDVHIDYFAGRSADSGTAQNLICEDAKDSVGDGKFPVFMGE</sequence>
<dbReference type="RefSeq" id="XP_047767089.1">
    <property type="nucleotide sequence ID" value="XM_047911286.1"/>
</dbReference>
<dbReference type="InterPro" id="IPR017853">
    <property type="entry name" value="GH"/>
</dbReference>
<dbReference type="GeneID" id="71992016"/>
<evidence type="ECO:0000256" key="6">
    <source>
        <dbReference type="ARBA" id="ARBA00023295"/>
    </source>
</evidence>
<dbReference type="Proteomes" id="UP000756132">
    <property type="component" value="Chromosome 10"/>
</dbReference>
<dbReference type="Gene3D" id="3.20.20.80">
    <property type="entry name" value="Glycosidases"/>
    <property type="match status" value="1"/>
</dbReference>
<keyword evidence="5" id="KW-0378">Hydrolase</keyword>
<dbReference type="EC" id="3.2.1.58" evidence="9"/>
<feature type="signal peptide" evidence="10">
    <location>
        <begin position="1"/>
        <end position="19"/>
    </location>
</feature>
<reference evidence="11" key="1">
    <citation type="submission" date="2021-12" db="EMBL/GenBank/DDBJ databases">
        <authorList>
            <person name="Zaccaron A."/>
            <person name="Stergiopoulos I."/>
        </authorList>
    </citation>
    <scope>NUCLEOTIDE SEQUENCE</scope>
    <source>
        <strain evidence="11">Race5_Kim</strain>
    </source>
</reference>
<comment type="similarity">
    <text evidence="2">Belongs to the glycosyl hydrolase 5 (cellulase A) family.</text>
</comment>
<evidence type="ECO:0000256" key="1">
    <source>
        <dbReference type="ARBA" id="ARBA00004613"/>
    </source>
</evidence>
<reference evidence="11" key="2">
    <citation type="journal article" date="2022" name="Microb. Genom.">
        <title>A chromosome-scale genome assembly of the tomato pathogen Cladosporium fulvum reveals a compartmentalized genome architecture and the presence of a dispensable chromosome.</title>
        <authorList>
            <person name="Zaccaron A.Z."/>
            <person name="Chen L.H."/>
            <person name="Samaras A."/>
            <person name="Stergiopoulos I."/>
        </authorList>
    </citation>
    <scope>NUCLEOTIDE SEQUENCE</scope>
    <source>
        <strain evidence="11">Race5_Kim</strain>
    </source>
</reference>
<dbReference type="GO" id="GO:0004338">
    <property type="term" value="F:glucan exo-1,3-beta-glucosidase activity"/>
    <property type="evidence" value="ECO:0007669"/>
    <property type="project" value="UniProtKB-EC"/>
</dbReference>
<keyword evidence="3" id="KW-0964">Secreted</keyword>
<dbReference type="GO" id="GO:0005576">
    <property type="term" value="C:extracellular region"/>
    <property type="evidence" value="ECO:0007669"/>
    <property type="project" value="UniProtKB-SubCell"/>
</dbReference>
<dbReference type="KEGG" id="ffu:CLAFUR5_12138"/>
<evidence type="ECO:0000313" key="12">
    <source>
        <dbReference type="Proteomes" id="UP000756132"/>
    </source>
</evidence>
<dbReference type="EMBL" id="CP090172">
    <property type="protein sequence ID" value="UJO22723.1"/>
    <property type="molecule type" value="Genomic_DNA"/>
</dbReference>
<dbReference type="PANTHER" id="PTHR31297">
    <property type="entry name" value="GLUCAN ENDO-1,6-BETA-GLUCOSIDASE B"/>
    <property type="match status" value="1"/>
</dbReference>
<comment type="catalytic activity">
    <reaction evidence="8">
        <text>Successive hydrolysis of beta-D-glucose units from the non-reducing ends of (1-&gt;3)-beta-D-glucans, releasing alpha-glucose.</text>
        <dbReference type="EC" id="3.2.1.58"/>
    </reaction>
</comment>
<keyword evidence="4 10" id="KW-0732">Signal</keyword>
<evidence type="ECO:0000256" key="3">
    <source>
        <dbReference type="ARBA" id="ARBA00022525"/>
    </source>
</evidence>